<evidence type="ECO:0000256" key="1">
    <source>
        <dbReference type="SAM" id="SignalP"/>
    </source>
</evidence>
<reference evidence="3" key="1">
    <citation type="journal article" date="2018" name="Front. Microbiol.">
        <title>Genome-Based Analysis Reveals the Taxonomy and Diversity of the Family Idiomarinaceae.</title>
        <authorList>
            <person name="Liu Y."/>
            <person name="Lai Q."/>
            <person name="Shao Z."/>
        </authorList>
    </citation>
    <scope>NUCLEOTIDE SEQUENCE [LARGE SCALE GENOMIC DNA]</scope>
    <source>
        <strain evidence="3">SN-14</strain>
    </source>
</reference>
<dbReference type="Proteomes" id="UP000286680">
    <property type="component" value="Unassembled WGS sequence"/>
</dbReference>
<dbReference type="GO" id="GO:0009297">
    <property type="term" value="P:pilus assembly"/>
    <property type="evidence" value="ECO:0007669"/>
    <property type="project" value="InterPro"/>
</dbReference>
<dbReference type="GO" id="GO:0009279">
    <property type="term" value="C:cell outer membrane"/>
    <property type="evidence" value="ECO:0007669"/>
    <property type="project" value="TreeGrafter"/>
</dbReference>
<accession>A0AA94EGZ0</accession>
<protein>
    <recommendedName>
        <fullName evidence="4">Outer membrane usher protein</fullName>
    </recommendedName>
</protein>
<sequence>MRSSAWLTIVSASFAAAVPVCVAQQYAIDLPVTYNERNLKDIAVSIQSGEVVSVVRDSLLDSMKRLLNDETLQRLSTYEQSMIPLSTLEDSGIFLTFSVQNMSLTLKLAGTALRPTELDYGGQNELVLPDETASWATLNRFNLLTETIDSDTQVALEWLGSANFGGYDGVNMRWSGFADRDNEGDNTFYRGEITLYHDDPVKPMRYELGDLTTFTSGHVSGLNMGGIGISRAYRELQPRREISPGNTQQFYLPSSADVEIQVNGFTVLRQQFNPGRYELNDLPLTSGANEVLVIATFEDGTTQTFQFDNFYSGALLRKGLSDFSLRLGYASEFEEFSYDYEDELTLSGYYDYGFSDAFTAGINAELSSLGHIAGTTLSYGFSVGVVTLRGSHSKIESYDGYAASIDMGFSVWGSGYNSSPNLRFSYETRSDFAPTVAMVPLTLLDDKRFTADYSYYFNDDLDLTASVSRYEAVDGTEIDIDSLRMSYRRRGWLFSAEYYRSNFIDPLTQQQDGVFFSISWNGYDSRSQIRSRAEYDDRREQTQLSYGRINRNRVGNYGYEIYGIDNAQIRDIRASASYTGNRGRAELTASQLELASGAKFDIYRTALSSTLGIADGQVGVGSIVETPFALVRKHHTLANSTVQVNPDYLGEIEAKAGETIAGMVSLGAPFSETSVLVNVPDAPLGYNWGPGLYDSSGGSTTGRVITVGSDAAYLVLGYIYNHLGQPLSLERGELRGEGRVLEVFTNRRGRFAVEGIAPGRYQLVIGGLSADVVLTATEENLIDAGVITVSEVKP</sequence>
<dbReference type="Pfam" id="PF00577">
    <property type="entry name" value="Usher"/>
    <property type="match status" value="1"/>
</dbReference>
<evidence type="ECO:0000313" key="3">
    <source>
        <dbReference type="Proteomes" id="UP000286680"/>
    </source>
</evidence>
<dbReference type="AlphaFoldDB" id="A0AA94EGZ0"/>
<dbReference type="GO" id="GO:0015473">
    <property type="term" value="F:fimbrial usher porin activity"/>
    <property type="evidence" value="ECO:0007669"/>
    <property type="project" value="InterPro"/>
</dbReference>
<feature type="chain" id="PRO_5041679825" description="Outer membrane usher protein" evidence="1">
    <location>
        <begin position="23"/>
        <end position="794"/>
    </location>
</feature>
<comment type="caution">
    <text evidence="2">The sequence shown here is derived from an EMBL/GenBank/DDBJ whole genome shotgun (WGS) entry which is preliminary data.</text>
</comment>
<dbReference type="InterPro" id="IPR000015">
    <property type="entry name" value="Fimb_usher"/>
</dbReference>
<evidence type="ECO:0008006" key="4">
    <source>
        <dbReference type="Google" id="ProtNLM"/>
    </source>
</evidence>
<proteinExistence type="predicted"/>
<evidence type="ECO:0000313" key="2">
    <source>
        <dbReference type="EMBL" id="RUO45311.1"/>
    </source>
</evidence>
<name>A0AA94EGZ0_9GAMM</name>
<dbReference type="PANTHER" id="PTHR30451:SF5">
    <property type="entry name" value="SLR0019 PROTEIN"/>
    <property type="match status" value="1"/>
</dbReference>
<dbReference type="Gene3D" id="2.60.40.3110">
    <property type="match status" value="1"/>
</dbReference>
<keyword evidence="3" id="KW-1185">Reference proteome</keyword>
<keyword evidence="1" id="KW-0732">Signal</keyword>
<dbReference type="EMBL" id="PIPS01000001">
    <property type="protein sequence ID" value="RUO45311.1"/>
    <property type="molecule type" value="Genomic_DNA"/>
</dbReference>
<organism evidence="2 3">
    <name type="scientific">Idiomarina aquatica</name>
    <dbReference type="NCBI Taxonomy" id="1327752"/>
    <lineage>
        <taxon>Bacteria</taxon>
        <taxon>Pseudomonadati</taxon>
        <taxon>Pseudomonadota</taxon>
        <taxon>Gammaproteobacteria</taxon>
        <taxon>Alteromonadales</taxon>
        <taxon>Idiomarinaceae</taxon>
        <taxon>Idiomarina</taxon>
    </lineage>
</organism>
<dbReference type="RefSeq" id="WP_126819647.1">
    <property type="nucleotide sequence ID" value="NZ_PIPS01000001.1"/>
</dbReference>
<feature type="signal peptide" evidence="1">
    <location>
        <begin position="1"/>
        <end position="22"/>
    </location>
</feature>
<gene>
    <name evidence="2" type="ORF">CWE23_04700</name>
</gene>
<dbReference type="PANTHER" id="PTHR30451">
    <property type="entry name" value="OUTER MEMBRANE USHER PROTEIN"/>
    <property type="match status" value="1"/>
</dbReference>